<protein>
    <submittedName>
        <fullName evidence="1">Uncharacterized protein</fullName>
    </submittedName>
</protein>
<keyword evidence="2" id="KW-1185">Reference proteome</keyword>
<dbReference type="AlphaFoldDB" id="A0A2M9D2T3"/>
<sequence length="93" mass="10077">MNPVIALQPTEDESSAIVLLEAPLDASTVRNLVKMNRNAEIIWRAELPHPNSADCYVSCGVDADANVVATTWSGYRVLLAGDTGIVLSYEFVK</sequence>
<reference evidence="1 2" key="1">
    <citation type="submission" date="2017-11" db="EMBL/GenBank/DDBJ databases">
        <title>Genomic Encyclopedia of Archaeal and Bacterial Type Strains, Phase II (KMG-II): From Individual Species to Whole Genera.</title>
        <authorList>
            <person name="Goeker M."/>
        </authorList>
    </citation>
    <scope>NUCLEOTIDE SEQUENCE [LARGE SCALE GENOMIC DNA]</scope>
    <source>
        <strain evidence="1 2">DSM 16400</strain>
    </source>
</reference>
<dbReference type="Proteomes" id="UP000231742">
    <property type="component" value="Unassembled WGS sequence"/>
</dbReference>
<evidence type="ECO:0000313" key="1">
    <source>
        <dbReference type="EMBL" id="PJJ78502.1"/>
    </source>
</evidence>
<organism evidence="1 2">
    <name type="scientific">Salinibacterium amurskyense</name>
    <dbReference type="NCBI Taxonomy" id="205941"/>
    <lineage>
        <taxon>Bacteria</taxon>
        <taxon>Bacillati</taxon>
        <taxon>Actinomycetota</taxon>
        <taxon>Actinomycetes</taxon>
        <taxon>Micrococcales</taxon>
        <taxon>Microbacteriaceae</taxon>
        <taxon>Salinibacterium</taxon>
    </lineage>
</organism>
<name>A0A2M9D2T3_9MICO</name>
<proteinExistence type="predicted"/>
<dbReference type="EMBL" id="PGFH01000002">
    <property type="protein sequence ID" value="PJJ78502.1"/>
    <property type="molecule type" value="Genomic_DNA"/>
</dbReference>
<comment type="caution">
    <text evidence="1">The sequence shown here is derived from an EMBL/GenBank/DDBJ whole genome shotgun (WGS) entry which is preliminary data.</text>
</comment>
<dbReference type="InterPro" id="IPR058263">
    <property type="entry name" value="DUF7957"/>
</dbReference>
<accession>A0A2M9D2T3</accession>
<dbReference type="Pfam" id="PF25857">
    <property type="entry name" value="DUF7957"/>
    <property type="match status" value="1"/>
</dbReference>
<gene>
    <name evidence="1" type="ORF">CLV85_2077</name>
</gene>
<evidence type="ECO:0000313" key="2">
    <source>
        <dbReference type="Proteomes" id="UP000231742"/>
    </source>
</evidence>